<protein>
    <submittedName>
        <fullName evidence="2">Uncharacterized protein</fullName>
    </submittedName>
</protein>
<gene>
    <name evidence="2" type="ORF">PTTT1_LOCUS6989</name>
</gene>
<feature type="compositionally biased region" description="Polar residues" evidence="1">
    <location>
        <begin position="284"/>
        <end position="293"/>
    </location>
</feature>
<accession>A0A8J9X1P1</accession>
<evidence type="ECO:0000256" key="1">
    <source>
        <dbReference type="SAM" id="MobiDB-lite"/>
    </source>
</evidence>
<feature type="compositionally biased region" description="Polar residues" evidence="1">
    <location>
        <begin position="123"/>
        <end position="137"/>
    </location>
</feature>
<feature type="region of interest" description="Disordered" evidence="1">
    <location>
        <begin position="115"/>
        <end position="177"/>
    </location>
</feature>
<dbReference type="EMBL" id="OU594951">
    <property type="protein sequence ID" value="CAG9278458.1"/>
    <property type="molecule type" value="Genomic_DNA"/>
</dbReference>
<feature type="region of interest" description="Disordered" evidence="1">
    <location>
        <begin position="281"/>
        <end position="372"/>
    </location>
</feature>
<feature type="compositionally biased region" description="Low complexity" evidence="1">
    <location>
        <begin position="80"/>
        <end position="91"/>
    </location>
</feature>
<proteinExistence type="predicted"/>
<sequence>MPSRDSGTVRPRHSNDSIHSPSPMTASMGTASPRRTASSEIPPDDSMGHYSHPQYHGPPPSYGYPHQFGLSGYPPMHATGGYSSGPYVPGSMPHPGYGISYGAYGPRPSYLYGPGAYDPTYFPEQQSRISPPKQGSSYHGGPGPHHPTYMQHMTSSPPKSSPDARAESKTPKALDNLEEDRLKAAKLAEESLSDVKPIKTDYHFFVLEKMKEMKLLAEQEVRESMKDKGKKVDSYLLNSNLNTRLMRAWEKLSTEERTLYMKKEEDDRRRFMDEEEVASRHCATLTSRHQGPSLSKKPLERRLQEAVDESKSEAFSEFSDASSSADGPAKHTTEPTRLEESPAKKHRTENELVTAKKDDESSSEEKLNGATAALDAKDIVDTTGDEACEGK</sequence>
<reference evidence="2" key="1">
    <citation type="submission" date="2022-02" db="EMBL/GenBank/DDBJ databases">
        <authorList>
            <person name="Giguere J D."/>
        </authorList>
    </citation>
    <scope>NUCLEOTIDE SEQUENCE</scope>
    <source>
        <strain evidence="2">CCAP 1055/1</strain>
    </source>
</reference>
<feature type="region of interest" description="Disordered" evidence="1">
    <location>
        <begin position="1"/>
        <end position="95"/>
    </location>
</feature>
<feature type="compositionally biased region" description="Basic and acidic residues" evidence="1">
    <location>
        <begin position="328"/>
        <end position="367"/>
    </location>
</feature>
<feature type="compositionally biased region" description="Polar residues" evidence="1">
    <location>
        <begin position="17"/>
        <end position="39"/>
    </location>
</feature>
<feature type="compositionally biased region" description="Low complexity" evidence="1">
    <location>
        <begin position="315"/>
        <end position="326"/>
    </location>
</feature>
<evidence type="ECO:0000313" key="2">
    <source>
        <dbReference type="EMBL" id="CAG9278458.1"/>
    </source>
</evidence>
<organism evidence="2">
    <name type="scientific">Phaeodactylum tricornutum</name>
    <name type="common">Diatom</name>
    <dbReference type="NCBI Taxonomy" id="2850"/>
    <lineage>
        <taxon>Eukaryota</taxon>
        <taxon>Sar</taxon>
        <taxon>Stramenopiles</taxon>
        <taxon>Ochrophyta</taxon>
        <taxon>Bacillariophyta</taxon>
        <taxon>Bacillariophyceae</taxon>
        <taxon>Bacillariophycidae</taxon>
        <taxon>Naviculales</taxon>
        <taxon>Phaeodactylaceae</taxon>
        <taxon>Phaeodactylum</taxon>
    </lineage>
</organism>
<dbReference type="Proteomes" id="UP000836788">
    <property type="component" value="Chromosome 10"/>
</dbReference>
<feature type="compositionally biased region" description="Basic and acidic residues" evidence="1">
    <location>
        <begin position="162"/>
        <end position="172"/>
    </location>
</feature>
<name>A0A8J9X1P1_PHATR</name>
<feature type="compositionally biased region" description="Basic and acidic residues" evidence="1">
    <location>
        <begin position="297"/>
        <end position="314"/>
    </location>
</feature>
<dbReference type="AlphaFoldDB" id="A0A8J9X1P1"/>